<dbReference type="InterPro" id="IPR000515">
    <property type="entry name" value="MetI-like"/>
</dbReference>
<protein>
    <submittedName>
        <fullName evidence="10">ABC transporter permease</fullName>
    </submittedName>
</protein>
<feature type="domain" description="ABC transmembrane type-1" evidence="9">
    <location>
        <begin position="61"/>
        <end position="248"/>
    </location>
</feature>
<accession>A0A2C7A7W0</accession>
<evidence type="ECO:0000256" key="1">
    <source>
        <dbReference type="ARBA" id="ARBA00004429"/>
    </source>
</evidence>
<evidence type="ECO:0000256" key="3">
    <source>
        <dbReference type="ARBA" id="ARBA00022475"/>
    </source>
</evidence>
<evidence type="ECO:0000313" key="10">
    <source>
        <dbReference type="EMBL" id="PHK93124.1"/>
    </source>
</evidence>
<organism evidence="10 11">
    <name type="scientific">Teichococcus rhizosphaerae</name>
    <dbReference type="NCBI Taxonomy" id="1335062"/>
    <lineage>
        <taxon>Bacteria</taxon>
        <taxon>Pseudomonadati</taxon>
        <taxon>Pseudomonadota</taxon>
        <taxon>Alphaproteobacteria</taxon>
        <taxon>Acetobacterales</taxon>
        <taxon>Roseomonadaceae</taxon>
        <taxon>Roseomonas</taxon>
    </lineage>
</organism>
<evidence type="ECO:0000256" key="5">
    <source>
        <dbReference type="ARBA" id="ARBA00022692"/>
    </source>
</evidence>
<keyword evidence="2 8" id="KW-0813">Transport</keyword>
<evidence type="ECO:0000313" key="11">
    <source>
        <dbReference type="Proteomes" id="UP000223527"/>
    </source>
</evidence>
<evidence type="ECO:0000256" key="2">
    <source>
        <dbReference type="ARBA" id="ARBA00022448"/>
    </source>
</evidence>
<keyword evidence="11" id="KW-1185">Reference proteome</keyword>
<proteinExistence type="inferred from homology"/>
<dbReference type="GO" id="GO:0005886">
    <property type="term" value="C:plasma membrane"/>
    <property type="evidence" value="ECO:0007669"/>
    <property type="project" value="UniProtKB-SubCell"/>
</dbReference>
<feature type="transmembrane region" description="Helical" evidence="8">
    <location>
        <begin position="99"/>
        <end position="120"/>
    </location>
</feature>
<feature type="transmembrane region" description="Helical" evidence="8">
    <location>
        <begin position="173"/>
        <end position="195"/>
    </location>
</feature>
<comment type="similarity">
    <text evidence="8">Belongs to the binding-protein-dependent transport system permease family.</text>
</comment>
<dbReference type="Gene3D" id="1.10.3720.10">
    <property type="entry name" value="MetI-like"/>
    <property type="match status" value="1"/>
</dbReference>
<keyword evidence="4" id="KW-0997">Cell inner membrane</keyword>
<feature type="transmembrane region" description="Helical" evidence="8">
    <location>
        <begin position="230"/>
        <end position="252"/>
    </location>
</feature>
<reference evidence="10 11" key="1">
    <citation type="submission" date="2017-10" db="EMBL/GenBank/DDBJ databases">
        <authorList>
            <person name="Banno H."/>
            <person name="Chua N.-H."/>
        </authorList>
    </citation>
    <scope>NUCLEOTIDE SEQUENCE [LARGE SCALE GENOMIC DNA]</scope>
    <source>
        <strain evidence="10 11">YW11</strain>
    </source>
</reference>
<evidence type="ECO:0000256" key="4">
    <source>
        <dbReference type="ARBA" id="ARBA00022519"/>
    </source>
</evidence>
<dbReference type="InterPro" id="IPR035906">
    <property type="entry name" value="MetI-like_sf"/>
</dbReference>
<comment type="subcellular location">
    <subcellularLocation>
        <location evidence="1">Cell inner membrane</location>
        <topology evidence="1">Multi-pass membrane protein</topology>
    </subcellularLocation>
    <subcellularLocation>
        <location evidence="8">Cell membrane</location>
        <topology evidence="8">Multi-pass membrane protein</topology>
    </subcellularLocation>
</comment>
<feature type="transmembrane region" description="Helical" evidence="8">
    <location>
        <begin position="126"/>
        <end position="152"/>
    </location>
</feature>
<dbReference type="PANTHER" id="PTHR43357:SF4">
    <property type="entry name" value="INNER MEMBRANE ABC TRANSPORTER PERMEASE PROTEIN YDCV"/>
    <property type="match status" value="1"/>
</dbReference>
<keyword evidence="3" id="KW-1003">Cell membrane</keyword>
<dbReference type="RefSeq" id="WP_099097314.1">
    <property type="nucleotide sequence ID" value="NZ_PDNU01000066.1"/>
</dbReference>
<dbReference type="Pfam" id="PF00528">
    <property type="entry name" value="BPD_transp_1"/>
    <property type="match status" value="1"/>
</dbReference>
<keyword evidence="7 8" id="KW-0472">Membrane</keyword>
<gene>
    <name evidence="10" type="ORF">CR162_20240</name>
</gene>
<dbReference type="Proteomes" id="UP000223527">
    <property type="component" value="Unassembled WGS sequence"/>
</dbReference>
<feature type="transmembrane region" description="Helical" evidence="8">
    <location>
        <begin position="61"/>
        <end position="87"/>
    </location>
</feature>
<evidence type="ECO:0000256" key="7">
    <source>
        <dbReference type="ARBA" id="ARBA00023136"/>
    </source>
</evidence>
<name>A0A2C7A7W0_9PROT</name>
<evidence type="ECO:0000256" key="6">
    <source>
        <dbReference type="ARBA" id="ARBA00022989"/>
    </source>
</evidence>
<dbReference type="PROSITE" id="PS50928">
    <property type="entry name" value="ABC_TM1"/>
    <property type="match status" value="1"/>
</dbReference>
<dbReference type="AlphaFoldDB" id="A0A2C7A7W0"/>
<dbReference type="PANTHER" id="PTHR43357">
    <property type="entry name" value="INNER MEMBRANE ABC TRANSPORTER PERMEASE PROTEIN YDCV"/>
    <property type="match status" value="1"/>
</dbReference>
<sequence>MRAGSFAAAVALAGLAFLLVPIVITIVMSFSSASSLQFPPPGFSLRWYESFFGNPRWVEALVTSALLALVSSVIALVLGSLAAYGVARGRFPGRGLLEANFIAPMILPAIVIAVALYLFLAKVGLLGSALGLVLAHVILSAPFVIMVVGVAIRGFDQRIEQIAFTLGASRRQMVLRVLLPNLLPSLASAYILAFVSSFDEVIVTLFVAGTYETVPKRMFNELVLEVNPTITAIATIMIGVSLLATLLIALISGRRGVMGSMMGK</sequence>
<dbReference type="OrthoDB" id="7268769at2"/>
<comment type="caution">
    <text evidence="10">The sequence shown here is derived from an EMBL/GenBank/DDBJ whole genome shotgun (WGS) entry which is preliminary data.</text>
</comment>
<dbReference type="GO" id="GO:0055085">
    <property type="term" value="P:transmembrane transport"/>
    <property type="evidence" value="ECO:0007669"/>
    <property type="project" value="InterPro"/>
</dbReference>
<evidence type="ECO:0000259" key="9">
    <source>
        <dbReference type="PROSITE" id="PS50928"/>
    </source>
</evidence>
<dbReference type="EMBL" id="PDNU01000066">
    <property type="protein sequence ID" value="PHK93124.1"/>
    <property type="molecule type" value="Genomic_DNA"/>
</dbReference>
<dbReference type="CDD" id="cd06261">
    <property type="entry name" value="TM_PBP2"/>
    <property type="match status" value="1"/>
</dbReference>
<dbReference type="SUPFAM" id="SSF161098">
    <property type="entry name" value="MetI-like"/>
    <property type="match status" value="1"/>
</dbReference>
<keyword evidence="5 8" id="KW-0812">Transmembrane</keyword>
<keyword evidence="6 8" id="KW-1133">Transmembrane helix</keyword>
<evidence type="ECO:0000256" key="8">
    <source>
        <dbReference type="RuleBase" id="RU363032"/>
    </source>
</evidence>